<organism evidence="2 3">
    <name type="scientific">Capsicum annuum</name>
    <name type="common">Capsicum pepper</name>
    <dbReference type="NCBI Taxonomy" id="4072"/>
    <lineage>
        <taxon>Eukaryota</taxon>
        <taxon>Viridiplantae</taxon>
        <taxon>Streptophyta</taxon>
        <taxon>Embryophyta</taxon>
        <taxon>Tracheophyta</taxon>
        <taxon>Spermatophyta</taxon>
        <taxon>Magnoliopsida</taxon>
        <taxon>eudicotyledons</taxon>
        <taxon>Gunneridae</taxon>
        <taxon>Pentapetalae</taxon>
        <taxon>asterids</taxon>
        <taxon>lamiids</taxon>
        <taxon>Solanales</taxon>
        <taxon>Solanaceae</taxon>
        <taxon>Solanoideae</taxon>
        <taxon>Capsiceae</taxon>
        <taxon>Capsicum</taxon>
    </lineage>
</organism>
<reference evidence="2 3" key="2">
    <citation type="journal article" date="2017" name="Genome Biol.">
        <title>New reference genome sequences of hot pepper reveal the massive evolution of plant disease-resistance genes by retroduplication.</title>
        <authorList>
            <person name="Kim S."/>
            <person name="Park J."/>
            <person name="Yeom S.I."/>
            <person name="Kim Y.M."/>
            <person name="Seo E."/>
            <person name="Kim K.T."/>
            <person name="Kim M.S."/>
            <person name="Lee J.M."/>
            <person name="Cheong K."/>
            <person name="Shin H.S."/>
            <person name="Kim S.B."/>
            <person name="Han K."/>
            <person name="Lee J."/>
            <person name="Park M."/>
            <person name="Lee H.A."/>
            <person name="Lee H.Y."/>
            <person name="Lee Y."/>
            <person name="Oh S."/>
            <person name="Lee J.H."/>
            <person name="Choi E."/>
            <person name="Choi E."/>
            <person name="Lee S.E."/>
            <person name="Jeon J."/>
            <person name="Kim H."/>
            <person name="Choi G."/>
            <person name="Song H."/>
            <person name="Lee J."/>
            <person name="Lee S.C."/>
            <person name="Kwon J.K."/>
            <person name="Lee H.Y."/>
            <person name="Koo N."/>
            <person name="Hong Y."/>
            <person name="Kim R.W."/>
            <person name="Kang W.H."/>
            <person name="Huh J.H."/>
            <person name="Kang B.C."/>
            <person name="Yang T.J."/>
            <person name="Lee Y.H."/>
            <person name="Bennetzen J.L."/>
            <person name="Choi D."/>
        </authorList>
    </citation>
    <scope>NUCLEOTIDE SEQUENCE [LARGE SCALE GENOMIC DNA]</scope>
    <source>
        <strain evidence="3">cv. CM334</strain>
    </source>
</reference>
<sequence length="70" mass="7854">MPQINLNEQYKKAVEEETPKYEKEDSSSAVQLMELSDLGMVVASAPDDVSSMTLRSVIQRIEHATEKDVL</sequence>
<feature type="compositionally biased region" description="Basic and acidic residues" evidence="1">
    <location>
        <begin position="9"/>
        <end position="26"/>
    </location>
</feature>
<gene>
    <name evidence="2" type="ORF">T459_21424</name>
</gene>
<dbReference type="AlphaFoldDB" id="A0A2G2YWK0"/>
<accession>A0A2G2YWK0</accession>
<dbReference type="Proteomes" id="UP000222542">
    <property type="component" value="Unassembled WGS sequence"/>
</dbReference>
<evidence type="ECO:0000313" key="3">
    <source>
        <dbReference type="Proteomes" id="UP000222542"/>
    </source>
</evidence>
<feature type="region of interest" description="Disordered" evidence="1">
    <location>
        <begin position="1"/>
        <end position="26"/>
    </location>
</feature>
<protein>
    <submittedName>
        <fullName evidence="2">Uncharacterized protein</fullName>
    </submittedName>
</protein>
<dbReference type="EMBL" id="AYRZ02000008">
    <property type="protein sequence ID" value="PHT74147.1"/>
    <property type="molecule type" value="Genomic_DNA"/>
</dbReference>
<dbReference type="Gramene" id="PHT74147">
    <property type="protein sequence ID" value="PHT74147"/>
    <property type="gene ID" value="T459_21424"/>
</dbReference>
<keyword evidence="3" id="KW-1185">Reference proteome</keyword>
<dbReference type="SMR" id="A0A2G2YWK0"/>
<evidence type="ECO:0000256" key="1">
    <source>
        <dbReference type="SAM" id="MobiDB-lite"/>
    </source>
</evidence>
<evidence type="ECO:0000313" key="2">
    <source>
        <dbReference type="EMBL" id="PHT74147.1"/>
    </source>
</evidence>
<name>A0A2G2YWK0_CAPAN</name>
<proteinExistence type="predicted"/>
<comment type="caution">
    <text evidence="2">The sequence shown here is derived from an EMBL/GenBank/DDBJ whole genome shotgun (WGS) entry which is preliminary data.</text>
</comment>
<reference evidence="2 3" key="1">
    <citation type="journal article" date="2014" name="Nat. Genet.">
        <title>Genome sequence of the hot pepper provides insights into the evolution of pungency in Capsicum species.</title>
        <authorList>
            <person name="Kim S."/>
            <person name="Park M."/>
            <person name="Yeom S.I."/>
            <person name="Kim Y.M."/>
            <person name="Lee J.M."/>
            <person name="Lee H.A."/>
            <person name="Seo E."/>
            <person name="Choi J."/>
            <person name="Cheong K."/>
            <person name="Kim K.T."/>
            <person name="Jung K."/>
            <person name="Lee G.W."/>
            <person name="Oh S.K."/>
            <person name="Bae C."/>
            <person name="Kim S.B."/>
            <person name="Lee H.Y."/>
            <person name="Kim S.Y."/>
            <person name="Kim M.S."/>
            <person name="Kang B.C."/>
            <person name="Jo Y.D."/>
            <person name="Yang H.B."/>
            <person name="Jeong H.J."/>
            <person name="Kang W.H."/>
            <person name="Kwon J.K."/>
            <person name="Shin C."/>
            <person name="Lim J.Y."/>
            <person name="Park J.H."/>
            <person name="Huh J.H."/>
            <person name="Kim J.S."/>
            <person name="Kim B.D."/>
            <person name="Cohen O."/>
            <person name="Paran I."/>
            <person name="Suh M.C."/>
            <person name="Lee S.B."/>
            <person name="Kim Y.K."/>
            <person name="Shin Y."/>
            <person name="Noh S.J."/>
            <person name="Park J."/>
            <person name="Seo Y.S."/>
            <person name="Kwon S.Y."/>
            <person name="Kim H.A."/>
            <person name="Park J.M."/>
            <person name="Kim H.J."/>
            <person name="Choi S.B."/>
            <person name="Bosland P.W."/>
            <person name="Reeves G."/>
            <person name="Jo S.H."/>
            <person name="Lee B.W."/>
            <person name="Cho H.T."/>
            <person name="Choi H.S."/>
            <person name="Lee M.S."/>
            <person name="Yu Y."/>
            <person name="Do Choi Y."/>
            <person name="Park B.S."/>
            <person name="van Deynze A."/>
            <person name="Ashrafi H."/>
            <person name="Hill T."/>
            <person name="Kim W.T."/>
            <person name="Pai H.S."/>
            <person name="Ahn H.K."/>
            <person name="Yeam I."/>
            <person name="Giovannoni J.J."/>
            <person name="Rose J.K."/>
            <person name="Sorensen I."/>
            <person name="Lee S.J."/>
            <person name="Kim R.W."/>
            <person name="Choi I.Y."/>
            <person name="Choi B.S."/>
            <person name="Lim J.S."/>
            <person name="Lee Y.H."/>
            <person name="Choi D."/>
        </authorList>
    </citation>
    <scope>NUCLEOTIDE SEQUENCE [LARGE SCALE GENOMIC DNA]</scope>
    <source>
        <strain evidence="3">cv. CM334</strain>
    </source>
</reference>